<dbReference type="InterPro" id="IPR038484">
    <property type="entry name" value="MucB/RseB_C_sf"/>
</dbReference>
<gene>
    <name evidence="7" type="ORF">MNBD_GAMMA20-1830</name>
</gene>
<dbReference type="AlphaFoldDB" id="A0A3B1A2N0"/>
<evidence type="ECO:0000256" key="4">
    <source>
        <dbReference type="ARBA" id="ARBA00022764"/>
    </source>
</evidence>
<evidence type="ECO:0000256" key="2">
    <source>
        <dbReference type="ARBA" id="ARBA00008150"/>
    </source>
</evidence>
<evidence type="ECO:0000259" key="6">
    <source>
        <dbReference type="Pfam" id="PF17188"/>
    </source>
</evidence>
<reference evidence="7" key="1">
    <citation type="submission" date="2018-06" db="EMBL/GenBank/DDBJ databases">
        <authorList>
            <person name="Zhirakovskaya E."/>
        </authorList>
    </citation>
    <scope>NUCLEOTIDE SEQUENCE</scope>
</reference>
<dbReference type="GO" id="GO:0030288">
    <property type="term" value="C:outer membrane-bounded periplasmic space"/>
    <property type="evidence" value="ECO:0007669"/>
    <property type="project" value="TreeGrafter"/>
</dbReference>
<feature type="domain" description="MucB/RseB N-terminal" evidence="5">
    <location>
        <begin position="25"/>
        <end position="200"/>
    </location>
</feature>
<comment type="similarity">
    <text evidence="2">Belongs to the RseB family.</text>
</comment>
<accession>A0A3B1A2N0</accession>
<dbReference type="InterPro" id="IPR033436">
    <property type="entry name" value="MucB/RseB_C"/>
</dbReference>
<dbReference type="PIRSF" id="PIRSF005427">
    <property type="entry name" value="RseB"/>
    <property type="match status" value="1"/>
</dbReference>
<dbReference type="Gene3D" id="3.30.200.100">
    <property type="entry name" value="MucB/RseB, C-terminal domain"/>
    <property type="match status" value="1"/>
</dbReference>
<dbReference type="CDD" id="cd16327">
    <property type="entry name" value="RseB"/>
    <property type="match status" value="1"/>
</dbReference>
<comment type="subcellular location">
    <subcellularLocation>
        <location evidence="1">Periplasm</location>
    </subcellularLocation>
</comment>
<dbReference type="Pfam" id="PF03888">
    <property type="entry name" value="MucB_RseB"/>
    <property type="match status" value="1"/>
</dbReference>
<proteinExistence type="inferred from homology"/>
<keyword evidence="3" id="KW-0732">Signal</keyword>
<dbReference type="Gene3D" id="2.50.20.10">
    <property type="entry name" value="Lipoprotein localisation LolA/LolB/LppX"/>
    <property type="match status" value="1"/>
</dbReference>
<dbReference type="Pfam" id="PF17188">
    <property type="entry name" value="MucB_RseB_C"/>
    <property type="match status" value="1"/>
</dbReference>
<dbReference type="GO" id="GO:0032885">
    <property type="term" value="P:regulation of polysaccharide biosynthetic process"/>
    <property type="evidence" value="ECO:0007669"/>
    <property type="project" value="TreeGrafter"/>
</dbReference>
<protein>
    <submittedName>
        <fullName evidence="7">Sigma factor RpoE negative regulatory protein RseB</fullName>
    </submittedName>
</protein>
<feature type="domain" description="MucB/RseB C-terminal" evidence="6">
    <location>
        <begin position="221"/>
        <end position="316"/>
    </location>
</feature>
<name>A0A3B1A2N0_9ZZZZ</name>
<dbReference type="GO" id="GO:0045152">
    <property type="term" value="F:antisigma factor binding"/>
    <property type="evidence" value="ECO:0007669"/>
    <property type="project" value="TreeGrafter"/>
</dbReference>
<evidence type="ECO:0000256" key="1">
    <source>
        <dbReference type="ARBA" id="ARBA00004418"/>
    </source>
</evidence>
<evidence type="ECO:0000313" key="7">
    <source>
        <dbReference type="EMBL" id="VAX00016.1"/>
    </source>
</evidence>
<dbReference type="InterPro" id="IPR033434">
    <property type="entry name" value="MucB/RseB_N"/>
</dbReference>
<sequence>MKRSLFFLLLYLPFGIVLAEDELLKSLNRMQDALQNLNYYGTLVFMQGGDVQSMSLAHQATEDGGVERIVNLNGYAREVIRKNDLVTCYLPDSKSVTVSTRRSGKGGWLSKLAANDFAVMQALYRFQMDGEDRVAGYPTRRVLIQPHDAFRYGYRLWLDKDSGLLLKSDLLSESAEILEQAMFAEVSIVDEVPPAMLQPSTRSDDFVWYEESNETEEISPAEQTWRVTEMPVGFKVVSQMRHLLPDSSQLAEHLLITDGLASVSIYIEALDGEPAPFDGPFKRGAVNVYSTALDGHQIVVVGEVPAATVEMMARSLYRQAPGIGND</sequence>
<dbReference type="InterPro" id="IPR005588">
    <property type="entry name" value="MucB_RseB"/>
</dbReference>
<keyword evidence="4" id="KW-0574">Periplasm</keyword>
<dbReference type="PANTHER" id="PTHR38782:SF1">
    <property type="entry name" value="SIGMA-E FACTOR REGULATORY PROTEIN RSEB"/>
    <property type="match status" value="1"/>
</dbReference>
<dbReference type="PANTHER" id="PTHR38782">
    <property type="match status" value="1"/>
</dbReference>
<organism evidence="7">
    <name type="scientific">hydrothermal vent metagenome</name>
    <dbReference type="NCBI Taxonomy" id="652676"/>
    <lineage>
        <taxon>unclassified sequences</taxon>
        <taxon>metagenomes</taxon>
        <taxon>ecological metagenomes</taxon>
    </lineage>
</organism>
<dbReference type="EMBL" id="UOFU01000187">
    <property type="protein sequence ID" value="VAX00016.1"/>
    <property type="molecule type" value="Genomic_DNA"/>
</dbReference>
<evidence type="ECO:0000256" key="3">
    <source>
        <dbReference type="ARBA" id="ARBA00022729"/>
    </source>
</evidence>
<evidence type="ECO:0000259" key="5">
    <source>
        <dbReference type="Pfam" id="PF03888"/>
    </source>
</evidence>